<keyword evidence="3" id="KW-1185">Reference proteome</keyword>
<evidence type="ECO:0000313" key="3">
    <source>
        <dbReference type="Proteomes" id="UP001151760"/>
    </source>
</evidence>
<reference evidence="2" key="1">
    <citation type="journal article" date="2022" name="Int. J. Mol. Sci.">
        <title>Draft Genome of Tanacetum Coccineum: Genomic Comparison of Closely Related Tanacetum-Family Plants.</title>
        <authorList>
            <person name="Yamashiro T."/>
            <person name="Shiraishi A."/>
            <person name="Nakayama K."/>
            <person name="Satake H."/>
        </authorList>
    </citation>
    <scope>NUCLEOTIDE SEQUENCE</scope>
</reference>
<accession>A0ABQ5IVN8</accession>
<feature type="region of interest" description="Disordered" evidence="1">
    <location>
        <begin position="1"/>
        <end position="25"/>
    </location>
</feature>
<evidence type="ECO:0000256" key="1">
    <source>
        <dbReference type="SAM" id="MobiDB-lite"/>
    </source>
</evidence>
<comment type="caution">
    <text evidence="2">The sequence shown here is derived from an EMBL/GenBank/DDBJ whole genome shotgun (WGS) entry which is preliminary data.</text>
</comment>
<dbReference type="Proteomes" id="UP001151760">
    <property type="component" value="Unassembled WGS sequence"/>
</dbReference>
<proteinExistence type="predicted"/>
<evidence type="ECO:0000313" key="2">
    <source>
        <dbReference type="EMBL" id="GJU03800.1"/>
    </source>
</evidence>
<gene>
    <name evidence="2" type="ORF">Tco_1114138</name>
</gene>
<name>A0ABQ5IVN8_9ASTR</name>
<organism evidence="2 3">
    <name type="scientific">Tanacetum coccineum</name>
    <dbReference type="NCBI Taxonomy" id="301880"/>
    <lineage>
        <taxon>Eukaryota</taxon>
        <taxon>Viridiplantae</taxon>
        <taxon>Streptophyta</taxon>
        <taxon>Embryophyta</taxon>
        <taxon>Tracheophyta</taxon>
        <taxon>Spermatophyta</taxon>
        <taxon>Magnoliopsida</taxon>
        <taxon>eudicotyledons</taxon>
        <taxon>Gunneridae</taxon>
        <taxon>Pentapetalae</taxon>
        <taxon>asterids</taxon>
        <taxon>campanulids</taxon>
        <taxon>Asterales</taxon>
        <taxon>Asteraceae</taxon>
        <taxon>Asteroideae</taxon>
        <taxon>Anthemideae</taxon>
        <taxon>Anthemidinae</taxon>
        <taxon>Tanacetum</taxon>
    </lineage>
</organism>
<sequence>MKRLQERGFESLPSSTKTNPRDQVKSISTTIKADASSIRHIGSTQHACEEEEGNYGSKFTKAYGASHINEPLPRNRRKAQGVSLYLLYYNTCFDNALVDLGASVSVMPLSEPTLNLVLEDMNAYRDEGMGDIIAGEPFLREVRIKTKHLEGIITLYNGNDKVTYQMV</sequence>
<protein>
    <submittedName>
        <fullName evidence="2">Uncharacterized protein</fullName>
    </submittedName>
</protein>
<reference evidence="2" key="2">
    <citation type="submission" date="2022-01" db="EMBL/GenBank/DDBJ databases">
        <authorList>
            <person name="Yamashiro T."/>
            <person name="Shiraishi A."/>
            <person name="Satake H."/>
            <person name="Nakayama K."/>
        </authorList>
    </citation>
    <scope>NUCLEOTIDE SEQUENCE</scope>
</reference>
<dbReference type="EMBL" id="BQNB010021188">
    <property type="protein sequence ID" value="GJU03800.1"/>
    <property type="molecule type" value="Genomic_DNA"/>
</dbReference>